<comment type="caution">
    <text evidence="1">The sequence shown here is derived from an EMBL/GenBank/DDBJ whole genome shotgun (WGS) entry which is preliminary data.</text>
</comment>
<protein>
    <recommendedName>
        <fullName evidence="3">Prenyltransferase</fullName>
    </recommendedName>
</protein>
<dbReference type="InterPro" id="IPR008930">
    <property type="entry name" value="Terpenoid_cyclase/PrenylTrfase"/>
</dbReference>
<reference evidence="1 2" key="1">
    <citation type="submission" date="2021-03" db="EMBL/GenBank/DDBJ databases">
        <title>Genomic Encyclopedia of Type Strains, Phase IV (KMG-IV): sequencing the most valuable type-strain genomes for metagenomic binning, comparative biology and taxonomic classification.</title>
        <authorList>
            <person name="Goeker M."/>
        </authorList>
    </citation>
    <scope>NUCLEOTIDE SEQUENCE [LARGE SCALE GENOMIC DNA]</scope>
    <source>
        <strain evidence="1 2">DSM 101953</strain>
    </source>
</reference>
<gene>
    <name evidence="1" type="ORF">J2Z70_005287</name>
</gene>
<evidence type="ECO:0008006" key="3">
    <source>
        <dbReference type="Google" id="ProtNLM"/>
    </source>
</evidence>
<keyword evidence="2" id="KW-1185">Reference proteome</keyword>
<proteinExistence type="predicted"/>
<accession>A0ABS4NYF8</accession>
<dbReference type="Proteomes" id="UP000773462">
    <property type="component" value="Unassembled WGS sequence"/>
</dbReference>
<dbReference type="RefSeq" id="WP_209877992.1">
    <property type="nucleotide sequence ID" value="NZ_JAGGLV010000023.1"/>
</dbReference>
<dbReference type="Gene3D" id="1.50.10.20">
    <property type="match status" value="1"/>
</dbReference>
<evidence type="ECO:0000313" key="1">
    <source>
        <dbReference type="EMBL" id="MBP2115102.1"/>
    </source>
</evidence>
<sequence length="311" mass="35255">MKLLLEEYEGIRRWMYRNARPLDLARWRFHFEGDGAAPILEALSAYQNEDGGFGHALEADAWNPNSTPIQTATAVERLLELEFADNGHPLVQGILKYLDSGVDMDGRTWKNVVASNNDYPHAPWWHTSSDSTSHSMYNPTAILAGFILKAAPKDSGLYANGLGIARELTELFLRDPAIEMHPLKCVATLLECIAWAELQEEFPYAALREALKVQSVQLISRDAGGWNGYSCRPSVFIHSPHSPEYAELGGLLHQELDYLLETRNSEGIWDLTWGWAGYEREFAVSENWWKAHIVIENLRLLREFGRMAELP</sequence>
<dbReference type="EMBL" id="JAGGLV010000023">
    <property type="protein sequence ID" value="MBP2115102.1"/>
    <property type="molecule type" value="Genomic_DNA"/>
</dbReference>
<organism evidence="1 2">
    <name type="scientific">Paenibacillus silagei</name>
    <dbReference type="NCBI Taxonomy" id="1670801"/>
    <lineage>
        <taxon>Bacteria</taxon>
        <taxon>Bacillati</taxon>
        <taxon>Bacillota</taxon>
        <taxon>Bacilli</taxon>
        <taxon>Bacillales</taxon>
        <taxon>Paenibacillaceae</taxon>
        <taxon>Paenibacillus</taxon>
    </lineage>
</organism>
<name>A0ABS4NYF8_9BACL</name>
<evidence type="ECO:0000313" key="2">
    <source>
        <dbReference type="Proteomes" id="UP000773462"/>
    </source>
</evidence>
<dbReference type="SUPFAM" id="SSF48239">
    <property type="entry name" value="Terpenoid cyclases/Protein prenyltransferases"/>
    <property type="match status" value="1"/>
</dbReference>